<organism evidence="2 3">
    <name type="scientific">Trifolium medium</name>
    <dbReference type="NCBI Taxonomy" id="97028"/>
    <lineage>
        <taxon>Eukaryota</taxon>
        <taxon>Viridiplantae</taxon>
        <taxon>Streptophyta</taxon>
        <taxon>Embryophyta</taxon>
        <taxon>Tracheophyta</taxon>
        <taxon>Spermatophyta</taxon>
        <taxon>Magnoliopsida</taxon>
        <taxon>eudicotyledons</taxon>
        <taxon>Gunneridae</taxon>
        <taxon>Pentapetalae</taxon>
        <taxon>rosids</taxon>
        <taxon>fabids</taxon>
        <taxon>Fabales</taxon>
        <taxon>Fabaceae</taxon>
        <taxon>Papilionoideae</taxon>
        <taxon>50 kb inversion clade</taxon>
        <taxon>NPAAA clade</taxon>
        <taxon>Hologalegina</taxon>
        <taxon>IRL clade</taxon>
        <taxon>Trifolieae</taxon>
        <taxon>Trifolium</taxon>
    </lineage>
</organism>
<keyword evidence="3" id="KW-1185">Reference proteome</keyword>
<proteinExistence type="predicted"/>
<evidence type="ECO:0000256" key="1">
    <source>
        <dbReference type="SAM" id="Phobius"/>
    </source>
</evidence>
<protein>
    <submittedName>
        <fullName evidence="2">Uncharacterized protein</fullName>
    </submittedName>
</protein>
<keyword evidence="1" id="KW-0812">Transmembrane</keyword>
<dbReference type="AlphaFoldDB" id="A0A392UG32"/>
<sequence length="46" mass="4868">EFWAAVLVLGSTVVASIPHTAVVGFGLAFVVVIHSPLKGCWPHIQI</sequence>
<feature type="non-terminal residue" evidence="2">
    <location>
        <position position="1"/>
    </location>
</feature>
<dbReference type="EMBL" id="LXQA010803632">
    <property type="protein sequence ID" value="MCI71777.1"/>
    <property type="molecule type" value="Genomic_DNA"/>
</dbReference>
<accession>A0A392UG32</accession>
<reference evidence="2 3" key="1">
    <citation type="journal article" date="2018" name="Front. Plant Sci.">
        <title>Red Clover (Trifolium pratense) and Zigzag Clover (T. medium) - A Picture of Genomic Similarities and Differences.</title>
        <authorList>
            <person name="Dluhosova J."/>
            <person name="Istvanek J."/>
            <person name="Nedelnik J."/>
            <person name="Repkova J."/>
        </authorList>
    </citation>
    <scope>NUCLEOTIDE SEQUENCE [LARGE SCALE GENOMIC DNA]</scope>
    <source>
        <strain evidence="3">cv. 10/8</strain>
        <tissue evidence="2">Leaf</tissue>
    </source>
</reference>
<feature type="transmembrane region" description="Helical" evidence="1">
    <location>
        <begin position="6"/>
        <end position="33"/>
    </location>
</feature>
<name>A0A392UG32_9FABA</name>
<evidence type="ECO:0000313" key="3">
    <source>
        <dbReference type="Proteomes" id="UP000265520"/>
    </source>
</evidence>
<evidence type="ECO:0000313" key="2">
    <source>
        <dbReference type="EMBL" id="MCI71777.1"/>
    </source>
</evidence>
<comment type="caution">
    <text evidence="2">The sequence shown here is derived from an EMBL/GenBank/DDBJ whole genome shotgun (WGS) entry which is preliminary data.</text>
</comment>
<keyword evidence="1" id="KW-0472">Membrane</keyword>
<dbReference type="Proteomes" id="UP000265520">
    <property type="component" value="Unassembled WGS sequence"/>
</dbReference>
<keyword evidence="1" id="KW-1133">Transmembrane helix</keyword>